<reference evidence="1 2" key="1">
    <citation type="submission" date="2024-01" db="EMBL/GenBank/DDBJ databases">
        <authorList>
            <person name="Waweru B."/>
        </authorList>
    </citation>
    <scope>NUCLEOTIDE SEQUENCE [LARGE SCALE GENOMIC DNA]</scope>
</reference>
<evidence type="ECO:0000313" key="2">
    <source>
        <dbReference type="Proteomes" id="UP001314170"/>
    </source>
</evidence>
<comment type="caution">
    <text evidence="1">The sequence shown here is derived from an EMBL/GenBank/DDBJ whole genome shotgun (WGS) entry which is preliminary data.</text>
</comment>
<sequence>MEQWVLLDKQRRDDSIQDTMQNQRDIDCLRYQLNHLCRSCIWGFSDFNAPPRDD</sequence>
<protein>
    <submittedName>
        <fullName evidence="1">Uncharacterized protein</fullName>
    </submittedName>
</protein>
<dbReference type="AlphaFoldDB" id="A0AAV1RDK5"/>
<dbReference type="EMBL" id="CAWUPB010000936">
    <property type="protein sequence ID" value="CAK7333843.1"/>
    <property type="molecule type" value="Genomic_DNA"/>
</dbReference>
<name>A0AAV1RDK5_9ROSI</name>
<accession>A0AAV1RDK5</accession>
<dbReference type="Proteomes" id="UP001314170">
    <property type="component" value="Unassembled WGS sequence"/>
</dbReference>
<keyword evidence="2" id="KW-1185">Reference proteome</keyword>
<gene>
    <name evidence="1" type="ORF">DCAF_LOCUS9647</name>
</gene>
<organism evidence="1 2">
    <name type="scientific">Dovyalis caffra</name>
    <dbReference type="NCBI Taxonomy" id="77055"/>
    <lineage>
        <taxon>Eukaryota</taxon>
        <taxon>Viridiplantae</taxon>
        <taxon>Streptophyta</taxon>
        <taxon>Embryophyta</taxon>
        <taxon>Tracheophyta</taxon>
        <taxon>Spermatophyta</taxon>
        <taxon>Magnoliopsida</taxon>
        <taxon>eudicotyledons</taxon>
        <taxon>Gunneridae</taxon>
        <taxon>Pentapetalae</taxon>
        <taxon>rosids</taxon>
        <taxon>fabids</taxon>
        <taxon>Malpighiales</taxon>
        <taxon>Salicaceae</taxon>
        <taxon>Flacourtieae</taxon>
        <taxon>Dovyalis</taxon>
    </lineage>
</organism>
<evidence type="ECO:0000313" key="1">
    <source>
        <dbReference type="EMBL" id="CAK7333843.1"/>
    </source>
</evidence>
<proteinExistence type="predicted"/>